<dbReference type="Proteomes" id="UP001165652">
    <property type="component" value="Unassembled WGS sequence"/>
</dbReference>
<sequence length="67" mass="6759">MARIVLTVGGDALGTMLLSGIGGAIGGMLGGHVGGMVDQQLFGGTAKQTVDGARMRDRGCNRRATAR</sequence>
<reference evidence="1" key="2">
    <citation type="submission" date="2023-02" db="EMBL/GenBank/DDBJ databases">
        <authorList>
            <person name="Rayyan A."/>
            <person name="Meyer T."/>
            <person name="Kyndt J.A."/>
        </authorList>
    </citation>
    <scope>NUCLEOTIDE SEQUENCE</scope>
    <source>
        <strain evidence="1">DSM 9987</strain>
    </source>
</reference>
<evidence type="ECO:0000313" key="2">
    <source>
        <dbReference type="Proteomes" id="UP001165652"/>
    </source>
</evidence>
<protein>
    <recommendedName>
        <fullName evidence="3">Glycine zipper 2TM domain-containing protein</fullName>
    </recommendedName>
</protein>
<reference evidence="1" key="1">
    <citation type="journal article" date="2023" name="Microbiol Resour">
        <title>Genome Sequences of Rhodoplanes serenus and Two Thermotolerant Strains, Rhodoplanes tepidamans and 'Rhodoplanes cryptolactis,' Further Refine the Genus.</title>
        <authorList>
            <person name="Rayyan A.A."/>
            <person name="Kyndt J.A."/>
        </authorList>
    </citation>
    <scope>NUCLEOTIDE SEQUENCE</scope>
    <source>
        <strain evidence="1">DSM 9987</strain>
    </source>
</reference>
<name>A0ABT5JK23_RHOTP</name>
<evidence type="ECO:0000313" key="1">
    <source>
        <dbReference type="EMBL" id="MDC7789664.1"/>
    </source>
</evidence>
<dbReference type="RefSeq" id="WP_272780486.1">
    <property type="nucleotide sequence ID" value="NZ_JAQQLI010000084.1"/>
</dbReference>
<accession>A0ABT5JK23</accession>
<proteinExistence type="predicted"/>
<comment type="caution">
    <text evidence="1">The sequence shown here is derived from an EMBL/GenBank/DDBJ whole genome shotgun (WGS) entry which is preliminary data.</text>
</comment>
<organism evidence="1 2">
    <name type="scientific">Rhodoplanes tepidamans</name>
    <name type="common">Rhodoplanes cryptolactis</name>
    <dbReference type="NCBI Taxonomy" id="200616"/>
    <lineage>
        <taxon>Bacteria</taxon>
        <taxon>Pseudomonadati</taxon>
        <taxon>Pseudomonadota</taxon>
        <taxon>Alphaproteobacteria</taxon>
        <taxon>Hyphomicrobiales</taxon>
        <taxon>Nitrobacteraceae</taxon>
        <taxon>Rhodoplanes</taxon>
    </lineage>
</organism>
<evidence type="ECO:0008006" key="3">
    <source>
        <dbReference type="Google" id="ProtNLM"/>
    </source>
</evidence>
<dbReference type="EMBL" id="JAQQLI010000084">
    <property type="protein sequence ID" value="MDC7789664.1"/>
    <property type="molecule type" value="Genomic_DNA"/>
</dbReference>
<gene>
    <name evidence="1" type="ORF">PQJ73_28630</name>
</gene>
<keyword evidence="2" id="KW-1185">Reference proteome</keyword>